<dbReference type="PANTHER" id="PTHR43081">
    <property type="entry name" value="ADENYLATE CYCLASE, TERMINAL-DIFFERENTIATION SPECIFIC-RELATED"/>
    <property type="match status" value="1"/>
</dbReference>
<dbReference type="SMART" id="SM00044">
    <property type="entry name" value="CYCc"/>
    <property type="match status" value="1"/>
</dbReference>
<protein>
    <submittedName>
        <fullName evidence="2">Adenylate cyclase 1</fullName>
    </submittedName>
</protein>
<gene>
    <name evidence="2" type="primary">cya1</name>
    <name evidence="2" type="ORF">AK812_SmicGene38059</name>
</gene>
<dbReference type="InterPro" id="IPR029787">
    <property type="entry name" value="Nucleotide_cyclase"/>
</dbReference>
<evidence type="ECO:0000259" key="1">
    <source>
        <dbReference type="PROSITE" id="PS50125"/>
    </source>
</evidence>
<proteinExistence type="predicted"/>
<dbReference type="OrthoDB" id="419500at2759"/>
<feature type="domain" description="Guanylate cyclase" evidence="1">
    <location>
        <begin position="93"/>
        <end position="221"/>
    </location>
</feature>
<dbReference type="Proteomes" id="UP000186817">
    <property type="component" value="Unassembled WGS sequence"/>
</dbReference>
<evidence type="ECO:0000313" key="2">
    <source>
        <dbReference type="EMBL" id="OLP81397.1"/>
    </source>
</evidence>
<dbReference type="CDD" id="cd07302">
    <property type="entry name" value="CHD"/>
    <property type="match status" value="1"/>
</dbReference>
<dbReference type="AlphaFoldDB" id="A0A1Q9CEY1"/>
<dbReference type="InterPro" id="IPR001054">
    <property type="entry name" value="A/G_cyclase"/>
</dbReference>
<keyword evidence="3" id="KW-1185">Reference proteome</keyword>
<dbReference type="Gene3D" id="3.30.70.1230">
    <property type="entry name" value="Nucleotide cyclase"/>
    <property type="match status" value="1"/>
</dbReference>
<dbReference type="EMBL" id="LSRX01001283">
    <property type="protein sequence ID" value="OLP81397.1"/>
    <property type="molecule type" value="Genomic_DNA"/>
</dbReference>
<reference evidence="2 3" key="1">
    <citation type="submission" date="2016-02" db="EMBL/GenBank/DDBJ databases">
        <title>Genome analysis of coral dinoflagellate symbionts highlights evolutionary adaptations to a symbiotic lifestyle.</title>
        <authorList>
            <person name="Aranda M."/>
            <person name="Li Y."/>
            <person name="Liew Y.J."/>
            <person name="Baumgarten S."/>
            <person name="Simakov O."/>
            <person name="Wilson M."/>
            <person name="Piel J."/>
            <person name="Ashoor H."/>
            <person name="Bougouffa S."/>
            <person name="Bajic V.B."/>
            <person name="Ryu T."/>
            <person name="Ravasi T."/>
            <person name="Bayer T."/>
            <person name="Micklem G."/>
            <person name="Kim H."/>
            <person name="Bhak J."/>
            <person name="Lajeunesse T.C."/>
            <person name="Voolstra C.R."/>
        </authorList>
    </citation>
    <scope>NUCLEOTIDE SEQUENCE [LARGE SCALE GENOMIC DNA]</scope>
    <source>
        <strain evidence="2 3">CCMP2467</strain>
    </source>
</reference>
<dbReference type="Pfam" id="PF00211">
    <property type="entry name" value="Guanylate_cyc"/>
    <property type="match status" value="1"/>
</dbReference>
<accession>A0A1Q9CEY1</accession>
<dbReference type="OMA" id="DSWSHIS"/>
<sequence length="374" mass="42163">MLDNLQRLSLEERDVRAVHFLQRSLLSKPWTLVRDLQLFSPAASWDSSPIHGARTCDLHKMCEIPLQESTPSSTKFSSILLVLDSTADDLPEDIHSCWSSIVEKLEPEQTLLLLSRYFNDMSEVIDKFGGIVIEFIGDAIYAVFGAPVRNREHAEAGVNAMLKMLKTVQRINQWAKHRLLPEVSIRCGVHSGTVQVGNMGFHSRLKCGVMGAGAEIPSKLEEMNKTYGTHNLISESTFHKLPPDGYVMRPIDFVDMSHGADDPEPVYEVMSQIANSSSPSTRSSRRDTLARKYETALDMYTEKRFAKAAAQFREVSTSMGQTFGIYDKPSVLMRKRAAYYMQHPPPEGWKGVWTRTREPDETDGVEDEVVYVCV</sequence>
<name>A0A1Q9CEY1_SYMMI</name>
<dbReference type="GO" id="GO:0035556">
    <property type="term" value="P:intracellular signal transduction"/>
    <property type="evidence" value="ECO:0007669"/>
    <property type="project" value="InterPro"/>
</dbReference>
<dbReference type="PROSITE" id="PS50125">
    <property type="entry name" value="GUANYLATE_CYCLASE_2"/>
    <property type="match status" value="1"/>
</dbReference>
<dbReference type="PANTHER" id="PTHR43081:SF1">
    <property type="entry name" value="ADENYLATE CYCLASE, TERMINAL-DIFFERENTIATION SPECIFIC"/>
    <property type="match status" value="1"/>
</dbReference>
<dbReference type="SUPFAM" id="SSF55073">
    <property type="entry name" value="Nucleotide cyclase"/>
    <property type="match status" value="1"/>
</dbReference>
<dbReference type="GO" id="GO:0009190">
    <property type="term" value="P:cyclic nucleotide biosynthetic process"/>
    <property type="evidence" value="ECO:0007669"/>
    <property type="project" value="InterPro"/>
</dbReference>
<evidence type="ECO:0000313" key="3">
    <source>
        <dbReference type="Proteomes" id="UP000186817"/>
    </source>
</evidence>
<comment type="caution">
    <text evidence="2">The sequence shown here is derived from an EMBL/GenBank/DDBJ whole genome shotgun (WGS) entry which is preliminary data.</text>
</comment>
<dbReference type="InterPro" id="IPR050697">
    <property type="entry name" value="Adenylyl/Guanylyl_Cyclase_3/4"/>
</dbReference>
<organism evidence="2 3">
    <name type="scientific">Symbiodinium microadriaticum</name>
    <name type="common">Dinoflagellate</name>
    <name type="synonym">Zooxanthella microadriatica</name>
    <dbReference type="NCBI Taxonomy" id="2951"/>
    <lineage>
        <taxon>Eukaryota</taxon>
        <taxon>Sar</taxon>
        <taxon>Alveolata</taxon>
        <taxon>Dinophyceae</taxon>
        <taxon>Suessiales</taxon>
        <taxon>Symbiodiniaceae</taxon>
        <taxon>Symbiodinium</taxon>
    </lineage>
</organism>